<dbReference type="Pfam" id="PF24626">
    <property type="entry name" value="SH3_Tf2-1"/>
    <property type="match status" value="1"/>
</dbReference>
<dbReference type="PANTHER" id="PTHR46148">
    <property type="entry name" value="CHROMO DOMAIN-CONTAINING PROTEIN"/>
    <property type="match status" value="1"/>
</dbReference>
<dbReference type="EMBL" id="BQNB010015273">
    <property type="protein sequence ID" value="GJT38057.1"/>
    <property type="molecule type" value="Genomic_DNA"/>
</dbReference>
<reference evidence="2" key="1">
    <citation type="journal article" date="2022" name="Int. J. Mol. Sci.">
        <title>Draft Genome of Tanacetum Coccineum: Genomic Comparison of Closely Related Tanacetum-Family Plants.</title>
        <authorList>
            <person name="Yamashiro T."/>
            <person name="Shiraishi A."/>
            <person name="Nakayama K."/>
            <person name="Satake H."/>
        </authorList>
    </citation>
    <scope>NUCLEOTIDE SEQUENCE</scope>
</reference>
<sequence length="558" mass="63691">MGCGQPCVGFYCYLCTCQQCGFSLNNGICMNCTYGDGKPVTCCECESPLNGGFCLICASRVGNSFACDPNPNSYNDSPNFSDYTPQPQYQTYYCELCGNNAHYGYDCPPQSPFVYNQDPCFNQNFDNNFPQTSPSLPQQYLCCENCGGPHESFQCQPMNQNFYNSNSSGFDQLQPPQYPVIHNPPQETSVEILQAKEDLMKSIQTFLKKFNRISFGETPKVLLLSWETNFEIQHAKPEDIQELLHKLLKDLQIIKNSSKAIAPDLPTEEPDNSRSMGDEHLSTIPEMKSDKVIKSSVENLVPIPRESEGISDDTCDVPICENSSTFDALKNHSLILSDSNDDALYGRKCRSPVCWSEVGESQLTGPELVRETTEKIVQIKNRLLTARSRQKSYADLKRRLTEFEVGDKVMLKVSPWKGVIRFGKRGKLSPRFVGPFKVIERIGPVAYKLELPDKLRGIHNTFHVSNLKRCFVNDDVVIPLEEVQLDSKLHFIEEPAEIVDREVKRLKQSRIPIVKVRWNSRRGPEFTWEREDFFRSKYPHLFARRRVTRQDKRRDVAS</sequence>
<evidence type="ECO:0000313" key="3">
    <source>
        <dbReference type="Proteomes" id="UP001151760"/>
    </source>
</evidence>
<name>A0ABQ5DIA2_9ASTR</name>
<accession>A0ABQ5DIA2</accession>
<gene>
    <name evidence="2" type="ORF">Tco_0937922</name>
</gene>
<evidence type="ECO:0000313" key="2">
    <source>
        <dbReference type="EMBL" id="GJT38057.1"/>
    </source>
</evidence>
<feature type="domain" description="Tf2-1-like SH3-like" evidence="1">
    <location>
        <begin position="406"/>
        <end position="470"/>
    </location>
</feature>
<organism evidence="2 3">
    <name type="scientific">Tanacetum coccineum</name>
    <dbReference type="NCBI Taxonomy" id="301880"/>
    <lineage>
        <taxon>Eukaryota</taxon>
        <taxon>Viridiplantae</taxon>
        <taxon>Streptophyta</taxon>
        <taxon>Embryophyta</taxon>
        <taxon>Tracheophyta</taxon>
        <taxon>Spermatophyta</taxon>
        <taxon>Magnoliopsida</taxon>
        <taxon>eudicotyledons</taxon>
        <taxon>Gunneridae</taxon>
        <taxon>Pentapetalae</taxon>
        <taxon>asterids</taxon>
        <taxon>campanulids</taxon>
        <taxon>Asterales</taxon>
        <taxon>Asteraceae</taxon>
        <taxon>Asteroideae</taxon>
        <taxon>Anthemideae</taxon>
        <taxon>Anthemidinae</taxon>
        <taxon>Tanacetum</taxon>
    </lineage>
</organism>
<dbReference type="Proteomes" id="UP001151760">
    <property type="component" value="Unassembled WGS sequence"/>
</dbReference>
<dbReference type="PANTHER" id="PTHR46148:SF59">
    <property type="entry name" value="NUCLEOTIDYLTRANSFERASE, RIBONUCLEASE H"/>
    <property type="match status" value="1"/>
</dbReference>
<dbReference type="InterPro" id="IPR056924">
    <property type="entry name" value="SH3_Tf2-1"/>
</dbReference>
<comment type="caution">
    <text evidence="2">The sequence shown here is derived from an EMBL/GenBank/DDBJ whole genome shotgun (WGS) entry which is preliminary data.</text>
</comment>
<proteinExistence type="predicted"/>
<reference evidence="2" key="2">
    <citation type="submission" date="2022-01" db="EMBL/GenBank/DDBJ databases">
        <authorList>
            <person name="Yamashiro T."/>
            <person name="Shiraishi A."/>
            <person name="Satake H."/>
            <person name="Nakayama K."/>
        </authorList>
    </citation>
    <scope>NUCLEOTIDE SEQUENCE</scope>
</reference>
<evidence type="ECO:0000259" key="1">
    <source>
        <dbReference type="Pfam" id="PF24626"/>
    </source>
</evidence>
<protein>
    <recommendedName>
        <fullName evidence="1">Tf2-1-like SH3-like domain-containing protein</fullName>
    </recommendedName>
</protein>
<keyword evidence="3" id="KW-1185">Reference proteome</keyword>